<organism evidence="1 2">
    <name type="scientific">Falsiroseomonas stagni DSM 19981</name>
    <dbReference type="NCBI Taxonomy" id="1123062"/>
    <lineage>
        <taxon>Bacteria</taxon>
        <taxon>Pseudomonadati</taxon>
        <taxon>Pseudomonadota</taxon>
        <taxon>Alphaproteobacteria</taxon>
        <taxon>Acetobacterales</taxon>
        <taxon>Roseomonadaceae</taxon>
        <taxon>Falsiroseomonas</taxon>
    </lineage>
</organism>
<name>A0A1I3XGG1_9PROT</name>
<keyword evidence="2" id="KW-1185">Reference proteome</keyword>
<dbReference type="Gene3D" id="1.20.1290.10">
    <property type="entry name" value="AhpD-like"/>
    <property type="match status" value="1"/>
</dbReference>
<proteinExistence type="predicted"/>
<evidence type="ECO:0000313" key="2">
    <source>
        <dbReference type="Proteomes" id="UP000199473"/>
    </source>
</evidence>
<dbReference type="InterPro" id="IPR029032">
    <property type="entry name" value="AhpD-like"/>
</dbReference>
<protein>
    <submittedName>
        <fullName evidence="1">4-carboxymuconolactone decarboxylase</fullName>
    </submittedName>
</protein>
<dbReference type="AlphaFoldDB" id="A0A1I3XGG1"/>
<accession>A0A1I3XGG1</accession>
<evidence type="ECO:0000313" key="1">
    <source>
        <dbReference type="EMBL" id="SFK18633.1"/>
    </source>
</evidence>
<sequence>MPRIPLPSSRDELDEAQRKVWDGVVSGPRGQVIGPLRAAIHNADLAERWSALGEALRFSTSLDKRLSELAICVTGRRWSSQVEWFVHAATAAKVGVSADVLDAIREGRAPGFDKRDEAVVYEFARTLQADGRVPDAIYDEARALFGVKGVVELTALVGYYTMVSMTLNAHGVPLPDGEAEPLVAPPTGLFTLAPLP</sequence>
<dbReference type="OrthoDB" id="9129225at2"/>
<gene>
    <name evidence="1" type="ORF">SAMN02745775_101287</name>
</gene>
<dbReference type="SUPFAM" id="SSF69118">
    <property type="entry name" value="AhpD-like"/>
    <property type="match status" value="1"/>
</dbReference>
<dbReference type="RefSeq" id="WP_092954453.1">
    <property type="nucleotide sequence ID" value="NZ_FOSQ01000001.1"/>
</dbReference>
<dbReference type="STRING" id="1123062.SAMN02745775_101287"/>
<dbReference type="PANTHER" id="PTHR34846:SF11">
    <property type="entry name" value="4-CARBOXYMUCONOLACTONE DECARBOXYLASE FAMILY PROTEIN (AFU_ORTHOLOGUE AFUA_6G11590)"/>
    <property type="match status" value="1"/>
</dbReference>
<dbReference type="Proteomes" id="UP000199473">
    <property type="component" value="Unassembled WGS sequence"/>
</dbReference>
<dbReference type="EMBL" id="FOSQ01000001">
    <property type="protein sequence ID" value="SFK18633.1"/>
    <property type="molecule type" value="Genomic_DNA"/>
</dbReference>
<dbReference type="PANTHER" id="PTHR34846">
    <property type="entry name" value="4-CARBOXYMUCONOLACTONE DECARBOXYLASE FAMILY PROTEIN (AFU_ORTHOLOGUE AFUA_6G11590)"/>
    <property type="match status" value="1"/>
</dbReference>
<reference evidence="1 2" key="1">
    <citation type="submission" date="2016-10" db="EMBL/GenBank/DDBJ databases">
        <authorList>
            <person name="de Groot N.N."/>
        </authorList>
    </citation>
    <scope>NUCLEOTIDE SEQUENCE [LARGE SCALE GENOMIC DNA]</scope>
    <source>
        <strain evidence="1 2">DSM 19981</strain>
    </source>
</reference>